<dbReference type="InterPro" id="IPR000649">
    <property type="entry name" value="IF-2B-related"/>
</dbReference>
<protein>
    <recommendedName>
        <fullName evidence="6">Translation initiation factor eIF2B subunit delta</fullName>
    </recommendedName>
    <alternativeName>
        <fullName evidence="7">eIF2B GDP-GTP exchange factor subunit delta</fullName>
    </alternativeName>
</protein>
<evidence type="ECO:0000313" key="11">
    <source>
        <dbReference type="Proteomes" id="UP000677054"/>
    </source>
</evidence>
<dbReference type="OrthoDB" id="10254737at2759"/>
<dbReference type="PANTHER" id="PTHR10233:SF14">
    <property type="entry name" value="TRANSLATION INITIATION FACTOR EIF-2B SUBUNIT DELTA"/>
    <property type="match status" value="1"/>
</dbReference>
<dbReference type="EMBL" id="LR900895">
    <property type="protein sequence ID" value="CAD7247201.1"/>
    <property type="molecule type" value="Genomic_DNA"/>
</dbReference>
<keyword evidence="11" id="KW-1185">Reference proteome</keyword>
<gene>
    <name evidence="10" type="ORF">DSTB1V02_LOCUS7035</name>
</gene>
<evidence type="ECO:0000256" key="5">
    <source>
        <dbReference type="ARBA" id="ARBA00022917"/>
    </source>
</evidence>
<keyword evidence="3" id="KW-0963">Cytoplasm</keyword>
<sequence length="289" mass="32101">MAVVRDYSTPSQKELKRDLETHLEHYVGYLNQCKPLSVSMINSIRHLKMKISNIHPGIPEIQAKEELLVAIGDYEREKILLAEEAISQTAIEKIADGDVILTYGCSSLITSLLINARKKEKKFRVILLDGRPYRRGVHTLRRLMANDVPCSYALVSAIQPLIKEANKVFLGAHALLANGNVMSSIGSSQVALVARSHNIPVLVCCETYKFCERVQSDAFVYNELGDPGDLIGPDEGSESLRCKWKDLDALYILNLQYDVTPADMVSAVITELGMLPCTSVPVVLRLKYG</sequence>
<keyword evidence="5" id="KW-0648">Protein biosynthesis</keyword>
<comment type="subunit">
    <text evidence="8">Component of the translation initiation factor 2B (eIF2B) complex which is a heterodecamer of two sets of five different subunits: alpha, beta, gamma, delta and epsilon. Subunits alpha, beta and delta comprise a regulatory subcomplex and subunits epsilon and gamma comprise a catalytic subcomplex. Within the complex, the hexameric regulatory complex resides at the center, with the two heterodimeric catalytic subcomplexes bound on opposite sides.</text>
</comment>
<dbReference type="InterPro" id="IPR042529">
    <property type="entry name" value="IF_2B-like_C"/>
</dbReference>
<dbReference type="GO" id="GO:0005829">
    <property type="term" value="C:cytosol"/>
    <property type="evidence" value="ECO:0007669"/>
    <property type="project" value="UniProtKB-SubCell"/>
</dbReference>
<proteinExistence type="inferred from homology"/>
<comment type="subcellular location">
    <subcellularLocation>
        <location evidence="1">Cytoplasm</location>
        <location evidence="1">Cytosol</location>
    </subcellularLocation>
</comment>
<evidence type="ECO:0000256" key="4">
    <source>
        <dbReference type="ARBA" id="ARBA00022540"/>
    </source>
</evidence>
<evidence type="ECO:0000256" key="3">
    <source>
        <dbReference type="ARBA" id="ARBA00022490"/>
    </source>
</evidence>
<dbReference type="PANTHER" id="PTHR10233">
    <property type="entry name" value="TRANSLATION INITIATION FACTOR EIF-2B"/>
    <property type="match status" value="1"/>
</dbReference>
<organism evidence="10">
    <name type="scientific">Darwinula stevensoni</name>
    <dbReference type="NCBI Taxonomy" id="69355"/>
    <lineage>
        <taxon>Eukaryota</taxon>
        <taxon>Metazoa</taxon>
        <taxon>Ecdysozoa</taxon>
        <taxon>Arthropoda</taxon>
        <taxon>Crustacea</taxon>
        <taxon>Oligostraca</taxon>
        <taxon>Ostracoda</taxon>
        <taxon>Podocopa</taxon>
        <taxon>Podocopida</taxon>
        <taxon>Darwinulocopina</taxon>
        <taxon>Darwinuloidea</taxon>
        <taxon>Darwinulidae</taxon>
        <taxon>Darwinula</taxon>
    </lineage>
</organism>
<evidence type="ECO:0000256" key="2">
    <source>
        <dbReference type="ARBA" id="ARBA00007251"/>
    </source>
</evidence>
<accession>A0A7R8XCL6</accession>
<evidence type="ECO:0000256" key="7">
    <source>
        <dbReference type="ARBA" id="ARBA00044356"/>
    </source>
</evidence>
<evidence type="ECO:0000256" key="6">
    <source>
        <dbReference type="ARBA" id="ARBA00044147"/>
    </source>
</evidence>
<name>A0A7R8XCL6_9CRUS</name>
<dbReference type="Proteomes" id="UP000677054">
    <property type="component" value="Unassembled WGS sequence"/>
</dbReference>
<evidence type="ECO:0000313" key="10">
    <source>
        <dbReference type="EMBL" id="CAD7247201.1"/>
    </source>
</evidence>
<evidence type="ECO:0000256" key="9">
    <source>
        <dbReference type="RuleBase" id="RU003814"/>
    </source>
</evidence>
<dbReference type="SUPFAM" id="SSF100950">
    <property type="entry name" value="NagB/RpiA/CoA transferase-like"/>
    <property type="match status" value="1"/>
</dbReference>
<evidence type="ECO:0000256" key="8">
    <source>
        <dbReference type="ARBA" id="ARBA00046432"/>
    </source>
</evidence>
<dbReference type="AlphaFoldDB" id="A0A7R8XCL6"/>
<dbReference type="Gene3D" id="3.40.50.10470">
    <property type="entry name" value="Translation initiation factor eif-2b, domain 2"/>
    <property type="match status" value="1"/>
</dbReference>
<keyword evidence="4" id="KW-0396">Initiation factor</keyword>
<comment type="similarity">
    <text evidence="2 9">Belongs to the eIF-2B alpha/beta/delta subunits family.</text>
</comment>
<reference evidence="10" key="1">
    <citation type="submission" date="2020-11" db="EMBL/GenBank/DDBJ databases">
        <authorList>
            <person name="Tran Van P."/>
        </authorList>
    </citation>
    <scope>NUCLEOTIDE SEQUENCE</scope>
</reference>
<evidence type="ECO:0000256" key="1">
    <source>
        <dbReference type="ARBA" id="ARBA00004514"/>
    </source>
</evidence>
<dbReference type="InterPro" id="IPR037171">
    <property type="entry name" value="NagB/RpiA_transferase-like"/>
</dbReference>
<dbReference type="EMBL" id="CAJPEV010001378">
    <property type="protein sequence ID" value="CAG0892312.1"/>
    <property type="molecule type" value="Genomic_DNA"/>
</dbReference>
<dbReference type="Pfam" id="PF01008">
    <property type="entry name" value="IF-2B"/>
    <property type="match status" value="1"/>
</dbReference>
<dbReference type="GO" id="GO:0003743">
    <property type="term" value="F:translation initiation factor activity"/>
    <property type="evidence" value="ECO:0007669"/>
    <property type="project" value="UniProtKB-KW"/>
</dbReference>